<accession>A0AAN6SZK0</accession>
<dbReference type="PANTHER" id="PTHR43004">
    <property type="entry name" value="TRK SYSTEM POTASSIUM UPTAKE PROTEIN"/>
    <property type="match status" value="1"/>
</dbReference>
<evidence type="ECO:0000256" key="1">
    <source>
        <dbReference type="ARBA" id="ARBA00007801"/>
    </source>
</evidence>
<dbReference type="Gene3D" id="3.40.30.20">
    <property type="match status" value="1"/>
</dbReference>
<dbReference type="PANTHER" id="PTHR43004:SF16">
    <property type="entry name" value="PHENOL 2-MONOOXYGENASE FSQG"/>
    <property type="match status" value="1"/>
</dbReference>
<evidence type="ECO:0000256" key="3">
    <source>
        <dbReference type="ARBA" id="ARBA00022827"/>
    </source>
</evidence>
<feature type="domain" description="FAD-binding" evidence="5">
    <location>
        <begin position="7"/>
        <end position="361"/>
    </location>
</feature>
<dbReference type="InterPro" id="IPR002938">
    <property type="entry name" value="FAD-bd"/>
</dbReference>
<dbReference type="AlphaFoldDB" id="A0AAN6SZK0"/>
<dbReference type="InterPro" id="IPR012941">
    <property type="entry name" value="Phe_hydrox_C_dim_dom"/>
</dbReference>
<dbReference type="Proteomes" id="UP001305647">
    <property type="component" value="Unassembled WGS sequence"/>
</dbReference>
<evidence type="ECO:0000256" key="4">
    <source>
        <dbReference type="ARBA" id="ARBA00023002"/>
    </source>
</evidence>
<dbReference type="Pfam" id="PF01494">
    <property type="entry name" value="FAD_binding_3"/>
    <property type="match status" value="1"/>
</dbReference>
<evidence type="ECO:0000313" key="7">
    <source>
        <dbReference type="EMBL" id="KAK4099253.1"/>
    </source>
</evidence>
<dbReference type="SUPFAM" id="SSF54373">
    <property type="entry name" value="FAD-linked reductases, C-terminal domain"/>
    <property type="match status" value="1"/>
</dbReference>
<evidence type="ECO:0000259" key="5">
    <source>
        <dbReference type="Pfam" id="PF01494"/>
    </source>
</evidence>
<name>A0AAN6SZK0_9PEZI</name>
<sequence length="649" mass="70518">MVATTTVDVLIVGAGPAGLALANWFRDSGIRVLLVDKKPGPTPRGQAEGLKSTTNEIFDSFGIGPQVVAESWRLEEIAIWGTREEGGSGIVREQVILDKVDELGTVRETMLQQSRVEHHMLQNLLSHSNISIRYSTCPVTVEIDTSCSHGADGYPVKVGLTHETQHDSTSNGSPTTNGVDEQGVADETIHAKYIVGCDGARSWLRKQVGVVLEGDLTDSVFGVIDFVPKTNFPDIRRVCYVRSATGTILAVPRSNKEVRFYIPVSSSGGGALPDPKDVTLDRILAAARAIVSPYTLEAGAVSWWSAYRVGQRVGSHFSRCHERAFLVGDAVHTHSPKAGQGMNTSIQDAYNLGWKLRLVLQQGRLVRSLGLGGDPAAAATPHEALLRTYEGERRPVAQDLIAFDRGYLKLFAAPSAEFDSEMLRGMKFTTGLSIRYPPSCAVQLPRGVQDLGPSLLKADLVPGKRLQDFQVVYQADSIAARIQKRLQATGAFRVIVFAGDIAEAGQFAAVQKLGEFLADRGSGLGQLTTPSEGEDSFAAWEEVPVEVLVVHCADRHKVELLAMHEVYRPWSSDQGYDYWRVFADAESVLDGHGRVYERLQLDRQKGCCAVVRPDGYVGAVVDVDNFSGLRGYFEGVGMLEVSGVPTARL</sequence>
<comment type="caution">
    <text evidence="7">The sequence shown here is derived from an EMBL/GenBank/DDBJ whole genome shotgun (WGS) entry which is preliminary data.</text>
</comment>
<dbReference type="PRINTS" id="PR00420">
    <property type="entry name" value="RNGMNOXGNASE"/>
</dbReference>
<reference evidence="7" key="2">
    <citation type="submission" date="2023-05" db="EMBL/GenBank/DDBJ databases">
        <authorList>
            <consortium name="Lawrence Berkeley National Laboratory"/>
            <person name="Steindorff A."/>
            <person name="Hensen N."/>
            <person name="Bonometti L."/>
            <person name="Westerberg I."/>
            <person name="Brannstrom I.O."/>
            <person name="Guillou S."/>
            <person name="Cros-Aarteil S."/>
            <person name="Calhoun S."/>
            <person name="Haridas S."/>
            <person name="Kuo A."/>
            <person name="Mondo S."/>
            <person name="Pangilinan J."/>
            <person name="Riley R."/>
            <person name="Labutti K."/>
            <person name="Andreopoulos B."/>
            <person name="Lipzen A."/>
            <person name="Chen C."/>
            <person name="Yanf M."/>
            <person name="Daum C."/>
            <person name="Ng V."/>
            <person name="Clum A."/>
            <person name="Ohm R."/>
            <person name="Martin F."/>
            <person name="Silar P."/>
            <person name="Natvig D."/>
            <person name="Lalanne C."/>
            <person name="Gautier V."/>
            <person name="Ament-Velasquez S.L."/>
            <person name="Kruys A."/>
            <person name="Hutchinson M.I."/>
            <person name="Powell A.J."/>
            <person name="Barry K."/>
            <person name="Miller A.N."/>
            <person name="Grigoriev I.V."/>
            <person name="Debuchy R."/>
            <person name="Gladieux P."/>
            <person name="Thoren M.H."/>
            <person name="Johannesson H."/>
        </authorList>
    </citation>
    <scope>NUCLEOTIDE SEQUENCE</scope>
    <source>
        <strain evidence="7">CBS 757.83</strain>
    </source>
</reference>
<dbReference type="SUPFAM" id="SSF51905">
    <property type="entry name" value="FAD/NAD(P)-binding domain"/>
    <property type="match status" value="1"/>
</dbReference>
<keyword evidence="2" id="KW-0285">Flavoprotein</keyword>
<dbReference type="SUPFAM" id="SSF52833">
    <property type="entry name" value="Thioredoxin-like"/>
    <property type="match status" value="1"/>
</dbReference>
<keyword evidence="3" id="KW-0274">FAD</keyword>
<dbReference type="Gene3D" id="3.50.50.60">
    <property type="entry name" value="FAD/NAD(P)-binding domain"/>
    <property type="match status" value="1"/>
</dbReference>
<dbReference type="InterPro" id="IPR038220">
    <property type="entry name" value="PHOX_C_sf"/>
</dbReference>
<dbReference type="GO" id="GO:0071949">
    <property type="term" value="F:FAD binding"/>
    <property type="evidence" value="ECO:0007669"/>
    <property type="project" value="InterPro"/>
</dbReference>
<evidence type="ECO:0000313" key="8">
    <source>
        <dbReference type="Proteomes" id="UP001305647"/>
    </source>
</evidence>
<evidence type="ECO:0008006" key="9">
    <source>
        <dbReference type="Google" id="ProtNLM"/>
    </source>
</evidence>
<feature type="domain" description="Phenol hydroxylase-like C-terminal dimerisation" evidence="6">
    <location>
        <begin position="434"/>
        <end position="636"/>
    </location>
</feature>
<dbReference type="EMBL" id="MU863651">
    <property type="protein sequence ID" value="KAK4099253.1"/>
    <property type="molecule type" value="Genomic_DNA"/>
</dbReference>
<reference evidence="7" key="1">
    <citation type="journal article" date="2023" name="Mol. Phylogenet. Evol.">
        <title>Genome-scale phylogeny and comparative genomics of the fungal order Sordariales.</title>
        <authorList>
            <person name="Hensen N."/>
            <person name="Bonometti L."/>
            <person name="Westerberg I."/>
            <person name="Brannstrom I.O."/>
            <person name="Guillou S."/>
            <person name="Cros-Aarteil S."/>
            <person name="Calhoun S."/>
            <person name="Haridas S."/>
            <person name="Kuo A."/>
            <person name="Mondo S."/>
            <person name="Pangilinan J."/>
            <person name="Riley R."/>
            <person name="LaButti K."/>
            <person name="Andreopoulos B."/>
            <person name="Lipzen A."/>
            <person name="Chen C."/>
            <person name="Yan M."/>
            <person name="Daum C."/>
            <person name="Ng V."/>
            <person name="Clum A."/>
            <person name="Steindorff A."/>
            <person name="Ohm R.A."/>
            <person name="Martin F."/>
            <person name="Silar P."/>
            <person name="Natvig D.O."/>
            <person name="Lalanne C."/>
            <person name="Gautier V."/>
            <person name="Ament-Velasquez S.L."/>
            <person name="Kruys A."/>
            <person name="Hutchinson M.I."/>
            <person name="Powell A.J."/>
            <person name="Barry K."/>
            <person name="Miller A.N."/>
            <person name="Grigoriev I.V."/>
            <person name="Debuchy R."/>
            <person name="Gladieux P."/>
            <person name="Hiltunen Thoren M."/>
            <person name="Johannesson H."/>
        </authorList>
    </citation>
    <scope>NUCLEOTIDE SEQUENCE</scope>
    <source>
        <strain evidence="7">CBS 757.83</strain>
    </source>
</reference>
<dbReference type="Pfam" id="PF07976">
    <property type="entry name" value="Phe_hydrox_dim"/>
    <property type="match status" value="1"/>
</dbReference>
<keyword evidence="4" id="KW-0560">Oxidoreductase</keyword>
<dbReference type="GO" id="GO:0016709">
    <property type="term" value="F:oxidoreductase activity, acting on paired donors, with incorporation or reduction of molecular oxygen, NAD(P)H as one donor, and incorporation of one atom of oxygen"/>
    <property type="evidence" value="ECO:0007669"/>
    <property type="project" value="UniProtKB-ARBA"/>
</dbReference>
<dbReference type="InterPro" id="IPR036188">
    <property type="entry name" value="FAD/NAD-bd_sf"/>
</dbReference>
<dbReference type="InterPro" id="IPR050641">
    <property type="entry name" value="RIFMO-like"/>
</dbReference>
<proteinExistence type="inferred from homology"/>
<evidence type="ECO:0000259" key="6">
    <source>
        <dbReference type="Pfam" id="PF07976"/>
    </source>
</evidence>
<organism evidence="7 8">
    <name type="scientific">Parathielavia hyrcaniae</name>
    <dbReference type="NCBI Taxonomy" id="113614"/>
    <lineage>
        <taxon>Eukaryota</taxon>
        <taxon>Fungi</taxon>
        <taxon>Dikarya</taxon>
        <taxon>Ascomycota</taxon>
        <taxon>Pezizomycotina</taxon>
        <taxon>Sordariomycetes</taxon>
        <taxon>Sordariomycetidae</taxon>
        <taxon>Sordariales</taxon>
        <taxon>Chaetomiaceae</taxon>
        <taxon>Parathielavia</taxon>
    </lineage>
</organism>
<dbReference type="Gene3D" id="3.30.9.10">
    <property type="entry name" value="D-Amino Acid Oxidase, subunit A, domain 2"/>
    <property type="match status" value="1"/>
</dbReference>
<evidence type="ECO:0000256" key="2">
    <source>
        <dbReference type="ARBA" id="ARBA00022630"/>
    </source>
</evidence>
<keyword evidence="8" id="KW-1185">Reference proteome</keyword>
<dbReference type="InterPro" id="IPR036249">
    <property type="entry name" value="Thioredoxin-like_sf"/>
</dbReference>
<dbReference type="CDD" id="cd02979">
    <property type="entry name" value="PHOX_C"/>
    <property type="match status" value="1"/>
</dbReference>
<gene>
    <name evidence="7" type="ORF">N658DRAFT_498626</name>
</gene>
<protein>
    <recommendedName>
        <fullName evidence="9">Phenol 2-monooxygenase</fullName>
    </recommendedName>
</protein>
<comment type="similarity">
    <text evidence="1">Belongs to the PheA/TfdB FAD monooxygenase family.</text>
</comment>